<protein>
    <submittedName>
        <fullName evidence="1">DUF943 family protein</fullName>
    </submittedName>
</protein>
<dbReference type="Proteomes" id="UP000344450">
    <property type="component" value="Chromosome"/>
</dbReference>
<sequence>MKAEHWKRKVVTGGLMILVCSYLIWTQRPVSIIRAGSRFEYDQTLFHGLYTSSQRGFTDYGAYDIAVNHLALTEWGRILWYLDHRDELKKKYRIPMSASYHIAFWDIGSGFIDFDKSGDGDLFCFPPEGNTRKNCLEKNLLLSVDFEEGYYERFSFSGSGYYWITIPNGKLVRIKSA</sequence>
<dbReference type="EMBL" id="CP045845">
    <property type="protein sequence ID" value="QGH31647.1"/>
    <property type="molecule type" value="Genomic_DNA"/>
</dbReference>
<accession>A0ABX6DS42</accession>
<dbReference type="InterPro" id="IPR010351">
    <property type="entry name" value="DUF943"/>
</dbReference>
<reference evidence="1 2" key="1">
    <citation type="submission" date="2019-10" db="EMBL/GenBank/DDBJ databases">
        <title>Complete genome sequencing of drug resistant plasmids in Kluyvera intermedia.</title>
        <authorList>
            <person name="Ke C."/>
            <person name="Jian S."/>
        </authorList>
    </citation>
    <scope>NUCLEOTIDE SEQUENCE [LARGE SCALE GENOMIC DNA]</scope>
    <source>
        <strain evidence="1 2">N2-1</strain>
    </source>
</reference>
<organism evidence="1 2">
    <name type="scientific">Kluyvera intermedia</name>
    <name type="common">Enterobacter intermedius</name>
    <dbReference type="NCBI Taxonomy" id="61648"/>
    <lineage>
        <taxon>Bacteria</taxon>
        <taxon>Pseudomonadati</taxon>
        <taxon>Pseudomonadota</taxon>
        <taxon>Gammaproteobacteria</taxon>
        <taxon>Enterobacterales</taxon>
        <taxon>Enterobacteriaceae</taxon>
        <taxon>Kluyvera</taxon>
    </lineage>
</organism>
<dbReference type="RefSeq" id="WP_153743763.1">
    <property type="nucleotide sequence ID" value="NZ_CP045843.1"/>
</dbReference>
<dbReference type="GeneID" id="91974543"/>
<evidence type="ECO:0000313" key="1">
    <source>
        <dbReference type="EMBL" id="QGH31647.1"/>
    </source>
</evidence>
<keyword evidence="2" id="KW-1185">Reference proteome</keyword>
<dbReference type="Pfam" id="PF06092">
    <property type="entry name" value="DUF943"/>
    <property type="match status" value="1"/>
</dbReference>
<name>A0ABX6DS42_KLUIN</name>
<proteinExistence type="predicted"/>
<evidence type="ECO:0000313" key="2">
    <source>
        <dbReference type="Proteomes" id="UP000344450"/>
    </source>
</evidence>
<gene>
    <name evidence="1" type="ORF">GHC21_19115</name>
</gene>